<reference evidence="2 3" key="1">
    <citation type="submission" date="2016-03" db="EMBL/GenBank/DDBJ databases">
        <authorList>
            <person name="Ploux O."/>
        </authorList>
    </citation>
    <scope>NUCLEOTIDE SEQUENCE [LARGE SCALE GENOMIC DNA]</scope>
    <source>
        <strain evidence="2 3">R-45370</strain>
    </source>
</reference>
<dbReference type="RefSeq" id="WP_066982884.1">
    <property type="nucleotide sequence ID" value="NZ_LUUI01000107.1"/>
</dbReference>
<comment type="caution">
    <text evidence="2">The sequence shown here is derived from an EMBL/GenBank/DDBJ whole genome shotgun (WGS) entry which is preliminary data.</text>
</comment>
<feature type="signal peptide" evidence="1">
    <location>
        <begin position="1"/>
        <end position="21"/>
    </location>
</feature>
<dbReference type="AlphaFoldDB" id="A0A177N9F8"/>
<evidence type="ECO:0000313" key="3">
    <source>
        <dbReference type="Proteomes" id="UP000078476"/>
    </source>
</evidence>
<evidence type="ECO:0008006" key="4">
    <source>
        <dbReference type="Google" id="ProtNLM"/>
    </source>
</evidence>
<evidence type="ECO:0000256" key="1">
    <source>
        <dbReference type="SAM" id="SignalP"/>
    </source>
</evidence>
<dbReference type="CDD" id="cd07821">
    <property type="entry name" value="PYR_PYL_RCAR_like"/>
    <property type="match status" value="1"/>
</dbReference>
<protein>
    <recommendedName>
        <fullName evidence="4">MxaD protein</fullName>
    </recommendedName>
</protein>
<dbReference type="Proteomes" id="UP000078476">
    <property type="component" value="Unassembled WGS sequence"/>
</dbReference>
<dbReference type="InterPro" id="IPR023393">
    <property type="entry name" value="START-like_dom_sf"/>
</dbReference>
<feature type="chain" id="PRO_5008068903" description="MxaD protein" evidence="1">
    <location>
        <begin position="22"/>
        <end position="199"/>
    </location>
</feature>
<dbReference type="PANTHER" id="PTHR39332:SF7">
    <property type="entry name" value="SRPBCC FAMILY PROTEIN"/>
    <property type="match status" value="1"/>
</dbReference>
<keyword evidence="1" id="KW-0732">Signal</keyword>
<sequence length="199" mass="21442">MKKSSLLVSAALLMFAGIANAHGPVRAKMTATITIDAPAAKVWEVIKDYDDMSWHPAIKSVKGDSSNNKGAMRTLTLANGGTITEELKSHDDKKMAYKYKITEMSSTGTIKHAGQDEELPVLPVGNYAAEISVEDKGGKAEVEWVATYYRAYVNNNPPAELNEEAADKAVSEVLTSGLEALAKKVDSGSNAEVKIEIKR</sequence>
<dbReference type="EMBL" id="LUUI01000107">
    <property type="protein sequence ID" value="OAI14676.1"/>
    <property type="molecule type" value="Genomic_DNA"/>
</dbReference>
<name>A0A177N9F8_9GAMM</name>
<dbReference type="OrthoDB" id="1364128at2"/>
<keyword evidence="3" id="KW-1185">Reference proteome</keyword>
<organism evidence="2 3">
    <name type="scientific">Methylomonas lenta</name>
    <dbReference type="NCBI Taxonomy" id="980561"/>
    <lineage>
        <taxon>Bacteria</taxon>
        <taxon>Pseudomonadati</taxon>
        <taxon>Pseudomonadota</taxon>
        <taxon>Gammaproteobacteria</taxon>
        <taxon>Methylococcales</taxon>
        <taxon>Methylococcaceae</taxon>
        <taxon>Methylomonas</taxon>
    </lineage>
</organism>
<dbReference type="SUPFAM" id="SSF55961">
    <property type="entry name" value="Bet v1-like"/>
    <property type="match status" value="1"/>
</dbReference>
<dbReference type="Gene3D" id="3.30.530.20">
    <property type="match status" value="1"/>
</dbReference>
<dbReference type="PANTHER" id="PTHR39332">
    <property type="entry name" value="BLL4707 PROTEIN"/>
    <property type="match status" value="1"/>
</dbReference>
<proteinExistence type="predicted"/>
<gene>
    <name evidence="2" type="ORF">A1359_10290</name>
</gene>
<evidence type="ECO:0000313" key="2">
    <source>
        <dbReference type="EMBL" id="OAI14676.1"/>
    </source>
</evidence>
<dbReference type="Pfam" id="PF10604">
    <property type="entry name" value="Polyketide_cyc2"/>
    <property type="match status" value="1"/>
</dbReference>
<dbReference type="InterPro" id="IPR019587">
    <property type="entry name" value="Polyketide_cyclase/dehydratase"/>
</dbReference>
<dbReference type="STRING" id="980561.A1359_10290"/>
<accession>A0A177N9F8</accession>